<dbReference type="InParanoid" id="F4X3L0"/>
<dbReference type="EMBL" id="GL888624">
    <property type="protein sequence ID" value="EGI58807.1"/>
    <property type="molecule type" value="Genomic_DNA"/>
</dbReference>
<proteinExistence type="predicted"/>
<gene>
    <name evidence="1" type="ORF">G5I_12918</name>
</gene>
<dbReference type="AlphaFoldDB" id="F4X3L0"/>
<sequence length="89" mass="9796">MTRVSRGGLPAFSFLLPLADPERDTPDSIRCLGGEGGIGGRKVLPLVYITFTVAIATTTTTTTADHRHHLQPPPRRRARLYATMRILQI</sequence>
<protein>
    <submittedName>
        <fullName evidence="1">Uncharacterized protein</fullName>
    </submittedName>
</protein>
<evidence type="ECO:0000313" key="1">
    <source>
        <dbReference type="EMBL" id="EGI58807.1"/>
    </source>
</evidence>
<accession>F4X3L0</accession>
<name>F4X3L0_ACREC</name>
<keyword evidence="2" id="KW-1185">Reference proteome</keyword>
<organism evidence="2">
    <name type="scientific">Acromyrmex echinatior</name>
    <name type="common">Panamanian leafcutter ant</name>
    <name type="synonym">Acromyrmex octospinosus echinatior</name>
    <dbReference type="NCBI Taxonomy" id="103372"/>
    <lineage>
        <taxon>Eukaryota</taxon>
        <taxon>Metazoa</taxon>
        <taxon>Ecdysozoa</taxon>
        <taxon>Arthropoda</taxon>
        <taxon>Hexapoda</taxon>
        <taxon>Insecta</taxon>
        <taxon>Pterygota</taxon>
        <taxon>Neoptera</taxon>
        <taxon>Endopterygota</taxon>
        <taxon>Hymenoptera</taxon>
        <taxon>Apocrita</taxon>
        <taxon>Aculeata</taxon>
        <taxon>Formicoidea</taxon>
        <taxon>Formicidae</taxon>
        <taxon>Myrmicinae</taxon>
        <taxon>Acromyrmex</taxon>
    </lineage>
</organism>
<evidence type="ECO:0000313" key="2">
    <source>
        <dbReference type="Proteomes" id="UP000007755"/>
    </source>
</evidence>
<reference evidence="1" key="1">
    <citation type="submission" date="2011-02" db="EMBL/GenBank/DDBJ databases">
        <title>The genome of the leaf-cutting ant Acromyrmex echinatior suggests key adaptations to social evolution and fungus farming.</title>
        <authorList>
            <person name="Nygaard S."/>
            <person name="Zhang G."/>
        </authorList>
    </citation>
    <scope>NUCLEOTIDE SEQUENCE</scope>
</reference>
<dbReference type="Proteomes" id="UP000007755">
    <property type="component" value="Unassembled WGS sequence"/>
</dbReference>